<evidence type="ECO:0000313" key="2">
    <source>
        <dbReference type="EMBL" id="TWI25245.1"/>
    </source>
</evidence>
<protein>
    <recommendedName>
        <fullName evidence="4">DDE family transposase</fullName>
    </recommendedName>
</protein>
<dbReference type="Proteomes" id="UP000317122">
    <property type="component" value="Unassembled WGS sequence"/>
</dbReference>
<dbReference type="PANTHER" id="PTHR33627">
    <property type="entry name" value="TRANSPOSASE"/>
    <property type="match status" value="1"/>
</dbReference>
<sequence length="111" mass="12417">MPGEEVWLVGERRSTGEQKYHVSNPPADATIKALAATIKADGSVNRRTSSSRRNVSVWITSKADPWTGLHRHALMTMIAYAFLQSRRLKAAGRKKESQDRLRNQPCQLSGK</sequence>
<feature type="region of interest" description="Disordered" evidence="1">
    <location>
        <begin position="91"/>
        <end position="111"/>
    </location>
</feature>
<reference evidence="2 3" key="1">
    <citation type="journal article" date="2015" name="Stand. Genomic Sci.">
        <title>Genomic Encyclopedia of Bacterial and Archaeal Type Strains, Phase III: the genomes of soil and plant-associated and newly described type strains.</title>
        <authorList>
            <person name="Whitman W.B."/>
            <person name="Woyke T."/>
            <person name="Klenk H.P."/>
            <person name="Zhou Y."/>
            <person name="Lilburn T.G."/>
            <person name="Beck B.J."/>
            <person name="De Vos P."/>
            <person name="Vandamme P."/>
            <person name="Eisen J.A."/>
            <person name="Garrity G."/>
            <person name="Hugenholtz P."/>
            <person name="Kyrpides N.C."/>
        </authorList>
    </citation>
    <scope>NUCLEOTIDE SEQUENCE [LARGE SCALE GENOMIC DNA]</scope>
    <source>
        <strain evidence="2 3">CGMCC 1.2546</strain>
    </source>
</reference>
<dbReference type="PANTHER" id="PTHR33627:SF1">
    <property type="entry name" value="TRANSPOSASE"/>
    <property type="match status" value="1"/>
</dbReference>
<keyword evidence="3" id="KW-1185">Reference proteome</keyword>
<evidence type="ECO:0000256" key="1">
    <source>
        <dbReference type="SAM" id="MobiDB-lite"/>
    </source>
</evidence>
<comment type="caution">
    <text evidence="2">The sequence shown here is derived from an EMBL/GenBank/DDBJ whole genome shotgun (WGS) entry which is preliminary data.</text>
</comment>
<dbReference type="EMBL" id="VLKT01000053">
    <property type="protein sequence ID" value="TWI25245.1"/>
    <property type="molecule type" value="Genomic_DNA"/>
</dbReference>
<dbReference type="AlphaFoldDB" id="A0A562MZA2"/>
<evidence type="ECO:0000313" key="3">
    <source>
        <dbReference type="Proteomes" id="UP000317122"/>
    </source>
</evidence>
<feature type="compositionally biased region" description="Basic and acidic residues" evidence="1">
    <location>
        <begin position="93"/>
        <end position="102"/>
    </location>
</feature>
<evidence type="ECO:0008006" key="4">
    <source>
        <dbReference type="Google" id="ProtNLM"/>
    </source>
</evidence>
<gene>
    <name evidence="2" type="ORF">IQ26_06167</name>
</gene>
<name>A0A562MZA2_9HYPH</name>
<accession>A0A562MZA2</accession>
<dbReference type="InterPro" id="IPR039365">
    <property type="entry name" value="IS701-like"/>
</dbReference>
<organism evidence="2 3">
    <name type="scientific">Mesorhizobium tianshanense</name>
    <dbReference type="NCBI Taxonomy" id="39844"/>
    <lineage>
        <taxon>Bacteria</taxon>
        <taxon>Pseudomonadati</taxon>
        <taxon>Pseudomonadota</taxon>
        <taxon>Alphaproteobacteria</taxon>
        <taxon>Hyphomicrobiales</taxon>
        <taxon>Phyllobacteriaceae</taxon>
        <taxon>Mesorhizobium</taxon>
    </lineage>
</organism>
<proteinExistence type="predicted"/>